<dbReference type="CDD" id="cd16917">
    <property type="entry name" value="HATPase_UhpB-NarQ-NarX-like"/>
    <property type="match status" value="1"/>
</dbReference>
<evidence type="ECO:0000313" key="13">
    <source>
        <dbReference type="Proteomes" id="UP001551482"/>
    </source>
</evidence>
<evidence type="ECO:0000256" key="4">
    <source>
        <dbReference type="ARBA" id="ARBA00022679"/>
    </source>
</evidence>
<feature type="region of interest" description="Disordered" evidence="9">
    <location>
        <begin position="376"/>
        <end position="427"/>
    </location>
</feature>
<dbReference type="InterPro" id="IPR011712">
    <property type="entry name" value="Sig_transdc_His_kin_sub3_dim/P"/>
</dbReference>
<sequence>MARKRPHPHDLLLAAAGWVGGVAVWAVGLNDSYHDLPRALTLIPLTVMACTTVLRRSAPRTALAIGTVTVVVDQTTVPNVATVILFADLIYAAALYAPLRTARRVAPACVVFTILSTVVALSVLRDVKALIVGVFAGLVTLTSAWTGWIIRTHRDEAAAERLRAEQTALLAELDRRSAVEQERARMARELHDVVANHLSAIAIHSTAAMTVAKNDPEATSRALAVIRESSVQGLAEMRRLIGLLRGSGGGETAFAGDHEGAQAAVPRLDSLDAMLARASRSGADNGLEFSLDDRRLNGSGRQLPAPVELAAFRIVQESLTNALKHAAPGMVKVRLVQSTRRLVVAVESPYVPGDGPRAPGAGAGLVGMRERASLLGGSFEAGPRPEESAGPGEGADGKTACWQVRAELPLGDPDGAQGSGRPIHRTT</sequence>
<evidence type="ECO:0000256" key="2">
    <source>
        <dbReference type="ARBA" id="ARBA00012438"/>
    </source>
</evidence>
<comment type="caution">
    <text evidence="12">The sequence shown here is derived from an EMBL/GenBank/DDBJ whole genome shotgun (WGS) entry which is preliminary data.</text>
</comment>
<dbReference type="Gene3D" id="3.30.565.10">
    <property type="entry name" value="Histidine kinase-like ATPase, C-terminal domain"/>
    <property type="match status" value="1"/>
</dbReference>
<dbReference type="Pfam" id="PF07730">
    <property type="entry name" value="HisKA_3"/>
    <property type="match status" value="1"/>
</dbReference>
<name>A0ABV3DKT6_9ACTN</name>
<gene>
    <name evidence="12" type="ORF">AB0C36_23000</name>
</gene>
<feature type="transmembrane region" description="Helical" evidence="10">
    <location>
        <begin position="80"/>
        <end position="98"/>
    </location>
</feature>
<dbReference type="EC" id="2.7.13.3" evidence="2"/>
<comment type="catalytic activity">
    <reaction evidence="1">
        <text>ATP + protein L-histidine = ADP + protein N-phospho-L-histidine.</text>
        <dbReference type="EC" id="2.7.13.3"/>
    </reaction>
</comment>
<evidence type="ECO:0000256" key="3">
    <source>
        <dbReference type="ARBA" id="ARBA00022553"/>
    </source>
</evidence>
<evidence type="ECO:0000256" key="7">
    <source>
        <dbReference type="ARBA" id="ARBA00022840"/>
    </source>
</evidence>
<evidence type="ECO:0000256" key="6">
    <source>
        <dbReference type="ARBA" id="ARBA00022777"/>
    </source>
</evidence>
<keyword evidence="4" id="KW-0808">Transferase</keyword>
<dbReference type="Proteomes" id="UP001551482">
    <property type="component" value="Unassembled WGS sequence"/>
</dbReference>
<keyword evidence="6 12" id="KW-0418">Kinase</keyword>
<keyword evidence="5" id="KW-0547">Nucleotide-binding</keyword>
<keyword evidence="7" id="KW-0067">ATP-binding</keyword>
<dbReference type="Gene3D" id="1.20.5.1930">
    <property type="match status" value="1"/>
</dbReference>
<dbReference type="InterPro" id="IPR036890">
    <property type="entry name" value="HATPase_C_sf"/>
</dbReference>
<dbReference type="RefSeq" id="WP_358356830.1">
    <property type="nucleotide sequence ID" value="NZ_JBEZFP010000062.1"/>
</dbReference>
<accession>A0ABV3DKT6</accession>
<keyword evidence="10" id="KW-0812">Transmembrane</keyword>
<keyword evidence="13" id="KW-1185">Reference proteome</keyword>
<keyword evidence="10" id="KW-1133">Transmembrane helix</keyword>
<protein>
    <recommendedName>
        <fullName evidence="2">histidine kinase</fullName>
        <ecNumber evidence="2">2.7.13.3</ecNumber>
    </recommendedName>
</protein>
<dbReference type="GO" id="GO:0016301">
    <property type="term" value="F:kinase activity"/>
    <property type="evidence" value="ECO:0007669"/>
    <property type="project" value="UniProtKB-KW"/>
</dbReference>
<keyword evidence="10" id="KW-0472">Membrane</keyword>
<keyword evidence="8" id="KW-0902">Two-component regulatory system</keyword>
<feature type="transmembrane region" description="Helical" evidence="10">
    <location>
        <begin position="105"/>
        <end position="124"/>
    </location>
</feature>
<organism evidence="12 13">
    <name type="scientific">Streptodolium elevatio</name>
    <dbReference type="NCBI Taxonomy" id="3157996"/>
    <lineage>
        <taxon>Bacteria</taxon>
        <taxon>Bacillati</taxon>
        <taxon>Actinomycetota</taxon>
        <taxon>Actinomycetes</taxon>
        <taxon>Kitasatosporales</taxon>
        <taxon>Streptomycetaceae</taxon>
        <taxon>Streptodolium</taxon>
    </lineage>
</organism>
<evidence type="ECO:0000256" key="10">
    <source>
        <dbReference type="SAM" id="Phobius"/>
    </source>
</evidence>
<dbReference type="EMBL" id="JBEZFP010000062">
    <property type="protein sequence ID" value="MEU8136365.1"/>
    <property type="molecule type" value="Genomic_DNA"/>
</dbReference>
<evidence type="ECO:0000256" key="1">
    <source>
        <dbReference type="ARBA" id="ARBA00000085"/>
    </source>
</evidence>
<reference evidence="12 13" key="1">
    <citation type="submission" date="2024-06" db="EMBL/GenBank/DDBJ databases">
        <title>The Natural Products Discovery Center: Release of the First 8490 Sequenced Strains for Exploring Actinobacteria Biosynthetic Diversity.</title>
        <authorList>
            <person name="Kalkreuter E."/>
            <person name="Kautsar S.A."/>
            <person name="Yang D."/>
            <person name="Bader C.D."/>
            <person name="Teijaro C.N."/>
            <person name="Fluegel L."/>
            <person name="Davis C.M."/>
            <person name="Simpson J.R."/>
            <person name="Lauterbach L."/>
            <person name="Steele A.D."/>
            <person name="Gui C."/>
            <person name="Meng S."/>
            <person name="Li G."/>
            <person name="Viehrig K."/>
            <person name="Ye F."/>
            <person name="Su P."/>
            <person name="Kiefer A.F."/>
            <person name="Nichols A."/>
            <person name="Cepeda A.J."/>
            <person name="Yan W."/>
            <person name="Fan B."/>
            <person name="Jiang Y."/>
            <person name="Adhikari A."/>
            <person name="Zheng C.-J."/>
            <person name="Schuster L."/>
            <person name="Cowan T.M."/>
            <person name="Smanski M.J."/>
            <person name="Chevrette M.G."/>
            <person name="De Carvalho L.P.S."/>
            <person name="Shen B."/>
        </authorList>
    </citation>
    <scope>NUCLEOTIDE SEQUENCE [LARGE SCALE GENOMIC DNA]</scope>
    <source>
        <strain evidence="12 13">NPDC048946</strain>
    </source>
</reference>
<feature type="domain" description="Signal transduction histidine kinase subgroup 3 dimerisation and phosphoacceptor" evidence="11">
    <location>
        <begin position="182"/>
        <end position="246"/>
    </location>
</feature>
<evidence type="ECO:0000256" key="9">
    <source>
        <dbReference type="SAM" id="MobiDB-lite"/>
    </source>
</evidence>
<dbReference type="PANTHER" id="PTHR24421">
    <property type="entry name" value="NITRATE/NITRITE SENSOR PROTEIN NARX-RELATED"/>
    <property type="match status" value="1"/>
</dbReference>
<evidence type="ECO:0000259" key="11">
    <source>
        <dbReference type="Pfam" id="PF07730"/>
    </source>
</evidence>
<proteinExistence type="predicted"/>
<feature type="transmembrane region" description="Helical" evidence="10">
    <location>
        <begin position="130"/>
        <end position="150"/>
    </location>
</feature>
<evidence type="ECO:0000256" key="8">
    <source>
        <dbReference type="ARBA" id="ARBA00023012"/>
    </source>
</evidence>
<keyword evidence="3" id="KW-0597">Phosphoprotein</keyword>
<dbReference type="SUPFAM" id="SSF55874">
    <property type="entry name" value="ATPase domain of HSP90 chaperone/DNA topoisomerase II/histidine kinase"/>
    <property type="match status" value="1"/>
</dbReference>
<evidence type="ECO:0000256" key="5">
    <source>
        <dbReference type="ARBA" id="ARBA00022741"/>
    </source>
</evidence>
<dbReference type="InterPro" id="IPR050482">
    <property type="entry name" value="Sensor_HK_TwoCompSys"/>
</dbReference>
<evidence type="ECO:0000313" key="12">
    <source>
        <dbReference type="EMBL" id="MEU8136365.1"/>
    </source>
</evidence>
<dbReference type="PANTHER" id="PTHR24421:SF10">
    <property type="entry name" value="NITRATE_NITRITE SENSOR PROTEIN NARQ"/>
    <property type="match status" value="1"/>
</dbReference>